<feature type="region of interest" description="Disordered" evidence="1">
    <location>
        <begin position="1"/>
        <end position="24"/>
    </location>
</feature>
<dbReference type="InterPro" id="IPR020140">
    <property type="entry name" value="Uncharacterised_YusG"/>
</dbReference>
<name>A0A840QQ97_9BACI</name>
<comment type="caution">
    <text evidence="2">The sequence shown here is derived from an EMBL/GenBank/DDBJ whole genome shotgun (WGS) entry which is preliminary data.</text>
</comment>
<organism evidence="2 3">
    <name type="scientific">Texcoconibacillus texcoconensis</name>
    <dbReference type="NCBI Taxonomy" id="1095777"/>
    <lineage>
        <taxon>Bacteria</taxon>
        <taxon>Bacillati</taxon>
        <taxon>Bacillota</taxon>
        <taxon>Bacilli</taxon>
        <taxon>Bacillales</taxon>
        <taxon>Bacillaceae</taxon>
        <taxon>Texcoconibacillus</taxon>
    </lineage>
</organism>
<gene>
    <name evidence="2" type="ORF">HNQ41_001698</name>
</gene>
<proteinExistence type="predicted"/>
<dbReference type="EMBL" id="JACHHB010000006">
    <property type="protein sequence ID" value="MBB5173511.1"/>
    <property type="molecule type" value="Genomic_DNA"/>
</dbReference>
<reference evidence="2 3" key="1">
    <citation type="submission" date="2020-08" db="EMBL/GenBank/DDBJ databases">
        <title>Genomic Encyclopedia of Type Strains, Phase IV (KMG-IV): sequencing the most valuable type-strain genomes for metagenomic binning, comparative biology and taxonomic classification.</title>
        <authorList>
            <person name="Goeker M."/>
        </authorList>
    </citation>
    <scope>NUCLEOTIDE SEQUENCE [LARGE SCALE GENOMIC DNA]</scope>
    <source>
        <strain evidence="2 3">DSM 24696</strain>
    </source>
</reference>
<accession>A0A840QQ97</accession>
<evidence type="ECO:0000313" key="2">
    <source>
        <dbReference type="EMBL" id="MBB5173511.1"/>
    </source>
</evidence>
<dbReference type="RefSeq" id="WP_184663955.1">
    <property type="nucleotide sequence ID" value="NZ_JACHHB010000006.1"/>
</dbReference>
<dbReference type="Pfam" id="PF10830">
    <property type="entry name" value="DUF2553"/>
    <property type="match status" value="1"/>
</dbReference>
<feature type="compositionally biased region" description="Basic and acidic residues" evidence="1">
    <location>
        <begin position="12"/>
        <end position="24"/>
    </location>
</feature>
<sequence>MDGFKQDQQMLKSERNEKKEQKVDNIEVTNEEKMYEMAEEFEVDGEKVEGKQARREHPKSYVDGCDMGWC</sequence>
<feature type="compositionally biased region" description="Polar residues" evidence="1">
    <location>
        <begin position="1"/>
        <end position="11"/>
    </location>
</feature>
<evidence type="ECO:0000313" key="3">
    <source>
        <dbReference type="Proteomes" id="UP000551878"/>
    </source>
</evidence>
<keyword evidence="3" id="KW-1185">Reference proteome</keyword>
<dbReference type="AlphaFoldDB" id="A0A840QQ97"/>
<dbReference type="Proteomes" id="UP000551878">
    <property type="component" value="Unassembled WGS sequence"/>
</dbReference>
<evidence type="ECO:0000256" key="1">
    <source>
        <dbReference type="SAM" id="MobiDB-lite"/>
    </source>
</evidence>
<protein>
    <submittedName>
        <fullName evidence="2">Uncharacterized protein</fullName>
    </submittedName>
</protein>